<dbReference type="Gene3D" id="3.30.70.100">
    <property type="match status" value="1"/>
</dbReference>
<dbReference type="Proteomes" id="UP000006045">
    <property type="component" value="Chromosome"/>
</dbReference>
<dbReference type="InterPro" id="IPR007138">
    <property type="entry name" value="ABM_dom"/>
</dbReference>
<evidence type="ECO:0000259" key="1">
    <source>
        <dbReference type="PROSITE" id="PS51725"/>
    </source>
</evidence>
<dbReference type="SUPFAM" id="SSF54909">
    <property type="entry name" value="Dimeric alpha+beta barrel"/>
    <property type="match status" value="1"/>
</dbReference>
<proteinExistence type="predicted"/>
<dbReference type="RefSeq" id="WP_003225876.1">
    <property type="nucleotide sequence ID" value="NZ_CM001561.1"/>
</dbReference>
<sequence>MKTGAVNVIEVLAVSGQSQDLRAPIDRLLQTLGEVPGCLSYQAVRSLADADLWIITGYWESTAAMRAHFAHPALNDLERLLDCRAVKRVAASSFTASQV</sequence>
<feature type="domain" description="ABM" evidence="1">
    <location>
        <begin position="5"/>
        <end position="94"/>
    </location>
</feature>
<dbReference type="OrthoDB" id="6039968at2"/>
<evidence type="ECO:0000313" key="3">
    <source>
        <dbReference type="Proteomes" id="UP000006045"/>
    </source>
</evidence>
<dbReference type="Pfam" id="PF03992">
    <property type="entry name" value="ABM"/>
    <property type="match status" value="1"/>
</dbReference>
<protein>
    <recommendedName>
        <fullName evidence="1">ABM domain-containing protein</fullName>
    </recommendedName>
</protein>
<name>A0A7U9CUJ4_PSEFL</name>
<dbReference type="InterPro" id="IPR011008">
    <property type="entry name" value="Dimeric_a/b-barrel"/>
</dbReference>
<evidence type="ECO:0000313" key="2">
    <source>
        <dbReference type="EMBL" id="EJZ58822.1"/>
    </source>
</evidence>
<reference evidence="2 3" key="1">
    <citation type="submission" date="2012-08" db="EMBL/GenBank/DDBJ databases">
        <title>The genome of cave-isolated P. fluorescens strain R124 demonstrates phenotypic adaptation to the mineral environment.</title>
        <authorList>
            <person name="Barton M.D."/>
            <person name="Petronio M."/>
            <person name="Giarrizzo J.G."/>
            <person name="Bowling B.V."/>
            <person name="Barton H.A."/>
        </authorList>
    </citation>
    <scope>NUCLEOTIDE SEQUENCE [LARGE SCALE GENOMIC DNA]</scope>
    <source>
        <strain evidence="2 3">R124</strain>
    </source>
</reference>
<organism evidence="2 3">
    <name type="scientific">Pseudomonas fluorescens R124</name>
    <dbReference type="NCBI Taxonomy" id="743713"/>
    <lineage>
        <taxon>Bacteria</taxon>
        <taxon>Pseudomonadati</taxon>
        <taxon>Pseudomonadota</taxon>
        <taxon>Gammaproteobacteria</taxon>
        <taxon>Pseudomonadales</taxon>
        <taxon>Pseudomonadaceae</taxon>
        <taxon>Pseudomonas</taxon>
    </lineage>
</organism>
<dbReference type="AlphaFoldDB" id="A0A7U9CUJ4"/>
<dbReference type="PROSITE" id="PS51725">
    <property type="entry name" value="ABM"/>
    <property type="match status" value="1"/>
</dbReference>
<gene>
    <name evidence="2" type="ORF">I1A_003153</name>
</gene>
<dbReference type="EMBL" id="CM001561">
    <property type="protein sequence ID" value="EJZ58822.1"/>
    <property type="molecule type" value="Genomic_DNA"/>
</dbReference>
<accession>A0A7U9CUJ4</accession>